<dbReference type="AlphaFoldDB" id="M0MJ95"/>
<keyword evidence="3" id="KW-1185">Reference proteome</keyword>
<organism evidence="2 3">
    <name type="scientific">Halococcus saccharolyticus DSM 5350</name>
    <dbReference type="NCBI Taxonomy" id="1227455"/>
    <lineage>
        <taxon>Archaea</taxon>
        <taxon>Methanobacteriati</taxon>
        <taxon>Methanobacteriota</taxon>
        <taxon>Stenosarchaea group</taxon>
        <taxon>Halobacteria</taxon>
        <taxon>Halobacteriales</taxon>
        <taxon>Halococcaceae</taxon>
        <taxon>Halococcus</taxon>
    </lineage>
</organism>
<dbReference type="PATRIC" id="fig|1227455.4.peg.1866"/>
<dbReference type="InterPro" id="IPR011674">
    <property type="entry name" value="DUF1616"/>
</dbReference>
<dbReference type="Pfam" id="PF07760">
    <property type="entry name" value="DUF1616"/>
    <property type="match status" value="1"/>
</dbReference>
<evidence type="ECO:0000313" key="3">
    <source>
        <dbReference type="Proteomes" id="UP000011669"/>
    </source>
</evidence>
<dbReference type="Proteomes" id="UP000011669">
    <property type="component" value="Unassembled WGS sequence"/>
</dbReference>
<feature type="domain" description="DUF1616" evidence="1">
    <location>
        <begin position="5"/>
        <end position="144"/>
    </location>
</feature>
<dbReference type="InParanoid" id="M0MJ95"/>
<proteinExistence type="predicted"/>
<comment type="caution">
    <text evidence="2">The sequence shown here is derived from an EMBL/GenBank/DDBJ whole genome shotgun (WGS) entry which is preliminary data.</text>
</comment>
<dbReference type="STRING" id="1227455.C449_09104"/>
<name>M0MJ95_9EURY</name>
<reference evidence="2 3" key="1">
    <citation type="journal article" date="2014" name="PLoS Genet.">
        <title>Phylogenetically driven sequencing of extremely halophilic archaea reveals strategies for static and dynamic osmo-response.</title>
        <authorList>
            <person name="Becker E.A."/>
            <person name="Seitzer P.M."/>
            <person name="Tritt A."/>
            <person name="Larsen D."/>
            <person name="Krusor M."/>
            <person name="Yao A.I."/>
            <person name="Wu D."/>
            <person name="Madern D."/>
            <person name="Eisen J.A."/>
            <person name="Darling A.E."/>
            <person name="Facciotti M.T."/>
        </authorList>
    </citation>
    <scope>NUCLEOTIDE SEQUENCE [LARGE SCALE GENOMIC DNA]</scope>
    <source>
        <strain evidence="2 3">DSM 5350</strain>
    </source>
</reference>
<gene>
    <name evidence="2" type="ORF">C449_09104</name>
</gene>
<dbReference type="OrthoDB" id="82282at2157"/>
<accession>M0MJ95</accession>
<sequence length="167" mass="19192">MNDDHKRLLTQVLLAVLVVSVLAIVYFSFTPEQRTDPYTEFYVLGPEGNASNYSDNLSVGENRDLTVGISNHENREMQYTLVLELDNETLNTRTVSIADQETWERNRSFTPESSGRKQLQLLLYRGESVTPELEPYRTLRLWMTVQEASTANNRQIPDSRTSGHHNE</sequence>
<evidence type="ECO:0000259" key="1">
    <source>
        <dbReference type="Pfam" id="PF07760"/>
    </source>
</evidence>
<dbReference type="RefSeq" id="WP_006077674.1">
    <property type="nucleotide sequence ID" value="NZ_AOMD01000021.1"/>
</dbReference>
<protein>
    <recommendedName>
        <fullName evidence="1">DUF1616 domain-containing protein</fullName>
    </recommendedName>
</protein>
<dbReference type="EMBL" id="AOMD01000021">
    <property type="protein sequence ID" value="EMA44804.1"/>
    <property type="molecule type" value="Genomic_DNA"/>
</dbReference>
<evidence type="ECO:0000313" key="2">
    <source>
        <dbReference type="EMBL" id="EMA44804.1"/>
    </source>
</evidence>